<comment type="similarity">
    <text evidence="3">Belongs to the mab-21 family.</text>
</comment>
<keyword evidence="9" id="KW-0460">Magnesium</keyword>
<dbReference type="GO" id="GO:0046872">
    <property type="term" value="F:metal ion binding"/>
    <property type="evidence" value="ECO:0007669"/>
    <property type="project" value="UniProtKB-KW"/>
</dbReference>
<evidence type="ECO:0000313" key="14">
    <source>
        <dbReference type="EMBL" id="CAL1272265.1"/>
    </source>
</evidence>
<accession>A0AAV1ZKJ5</accession>
<dbReference type="SMART" id="SM01265">
    <property type="entry name" value="Mab-21"/>
    <property type="match status" value="1"/>
</dbReference>
<dbReference type="Proteomes" id="UP001497382">
    <property type="component" value="Unassembled WGS sequence"/>
</dbReference>
<evidence type="ECO:0000256" key="11">
    <source>
        <dbReference type="ARBA" id="ARBA00023211"/>
    </source>
</evidence>
<comment type="caution">
    <text evidence="14">The sequence shown here is derived from an EMBL/GenBank/DDBJ whole genome shotgun (WGS) entry which is preliminary data.</text>
</comment>
<comment type="cofactor">
    <cofactor evidence="2">
        <name>Mg(2+)</name>
        <dbReference type="ChEBI" id="CHEBI:18420"/>
    </cofactor>
</comment>
<dbReference type="Pfam" id="PF20266">
    <property type="entry name" value="Mab-21_C"/>
    <property type="match status" value="1"/>
</dbReference>
<keyword evidence="15" id="KW-1185">Reference proteome</keyword>
<organism evidence="14 15">
    <name type="scientific">Larinioides sclopetarius</name>
    <dbReference type="NCBI Taxonomy" id="280406"/>
    <lineage>
        <taxon>Eukaryota</taxon>
        <taxon>Metazoa</taxon>
        <taxon>Ecdysozoa</taxon>
        <taxon>Arthropoda</taxon>
        <taxon>Chelicerata</taxon>
        <taxon>Arachnida</taxon>
        <taxon>Araneae</taxon>
        <taxon>Araneomorphae</taxon>
        <taxon>Entelegynae</taxon>
        <taxon>Araneoidea</taxon>
        <taxon>Araneidae</taxon>
        <taxon>Larinioides</taxon>
    </lineage>
</organism>
<dbReference type="Gene3D" id="3.30.460.90">
    <property type="match status" value="1"/>
</dbReference>
<dbReference type="InterPro" id="IPR046906">
    <property type="entry name" value="Mab-21_HhH/H2TH-like"/>
</dbReference>
<keyword evidence="5" id="KW-0548">Nucleotidyltransferase</keyword>
<keyword evidence="8" id="KW-0067">ATP-binding</keyword>
<evidence type="ECO:0000256" key="6">
    <source>
        <dbReference type="ARBA" id="ARBA00022723"/>
    </source>
</evidence>
<protein>
    <recommendedName>
        <fullName evidence="16">Cyclic GMP-AMP synthase</fullName>
    </recommendedName>
</protein>
<evidence type="ECO:0000259" key="13">
    <source>
        <dbReference type="Pfam" id="PF20266"/>
    </source>
</evidence>
<keyword evidence="7" id="KW-0547">Nucleotide-binding</keyword>
<dbReference type="AlphaFoldDB" id="A0AAV1ZKJ5"/>
<name>A0AAV1ZKJ5_9ARAC</name>
<feature type="domain" description="Mab-21-like HhH/H2TH-like" evidence="13">
    <location>
        <begin position="282"/>
        <end position="384"/>
    </location>
</feature>
<evidence type="ECO:0000256" key="3">
    <source>
        <dbReference type="ARBA" id="ARBA00008307"/>
    </source>
</evidence>
<dbReference type="PANTHER" id="PTHR10656:SF42">
    <property type="entry name" value="CYCLIC GMP-AMP SYNTHASE-LIKE PROTEIN-RELATED"/>
    <property type="match status" value="1"/>
</dbReference>
<evidence type="ECO:0000256" key="1">
    <source>
        <dbReference type="ARBA" id="ARBA00001936"/>
    </source>
</evidence>
<evidence type="ECO:0000256" key="4">
    <source>
        <dbReference type="ARBA" id="ARBA00022679"/>
    </source>
</evidence>
<dbReference type="EMBL" id="CAXIEN010000059">
    <property type="protein sequence ID" value="CAL1272265.1"/>
    <property type="molecule type" value="Genomic_DNA"/>
</dbReference>
<dbReference type="Pfam" id="PF03281">
    <property type="entry name" value="Mab-21"/>
    <property type="match status" value="1"/>
</dbReference>
<dbReference type="PANTHER" id="PTHR10656">
    <property type="entry name" value="CELL FATE DETERMINING PROTEIN MAB21-RELATED"/>
    <property type="match status" value="1"/>
</dbReference>
<evidence type="ECO:0008006" key="16">
    <source>
        <dbReference type="Google" id="ProtNLM"/>
    </source>
</evidence>
<evidence type="ECO:0000256" key="2">
    <source>
        <dbReference type="ARBA" id="ARBA00001946"/>
    </source>
</evidence>
<sequence>MGIFWSSTEDSESVCAQEDMSYESQSLEPKRLRKPGVTILKEILKKIKLDENLIRENNEILQSFLSSFIEEMKKNDELFKLLFQRVHYTGSFYHDLRISKPDEFDLNLILNLGLKESDFEVTYSPQVPAYARYHLKNPEAAAKKHQKLSLLFENDYLILEKVRKWIQSVVDKALRSYTLSVKNVHHIDRSASGPARTLKLIKRNGGCIDIDLVPVFSCTLPTKQPGIDGRVEKILGSSLATFLVPKPYSPSGQAPINDKERTRLWRTHFPDAEKKLIRDIGCVKPVIKLLKLLRDQNPWKILASYYLKTVVMWMMLENLEKEGWREEKLKEHWKEDKIYERFIEALKKLATCVEERKIPYFFSKKNNLLSKISHEEAQNVSRRLRVIIRDVETNPDSLWRYFGVKPTFTIARL</sequence>
<evidence type="ECO:0000256" key="10">
    <source>
        <dbReference type="ARBA" id="ARBA00023134"/>
    </source>
</evidence>
<keyword evidence="4" id="KW-0808">Transferase</keyword>
<evidence type="ECO:0000313" key="15">
    <source>
        <dbReference type="Proteomes" id="UP001497382"/>
    </source>
</evidence>
<dbReference type="InterPro" id="IPR024810">
    <property type="entry name" value="MAB21L/cGLR"/>
</dbReference>
<dbReference type="Gene3D" id="1.10.1410.40">
    <property type="match status" value="1"/>
</dbReference>
<gene>
    <name evidence="14" type="ORF">LARSCL_LOCUS6282</name>
</gene>
<feature type="domain" description="Mab-21-like nucleotidyltransferase" evidence="12">
    <location>
        <begin position="92"/>
        <end position="278"/>
    </location>
</feature>
<evidence type="ECO:0000256" key="5">
    <source>
        <dbReference type="ARBA" id="ARBA00022695"/>
    </source>
</evidence>
<reference evidence="14 15" key="1">
    <citation type="submission" date="2024-04" db="EMBL/GenBank/DDBJ databases">
        <authorList>
            <person name="Rising A."/>
            <person name="Reimegard J."/>
            <person name="Sonavane S."/>
            <person name="Akerstrom W."/>
            <person name="Nylinder S."/>
            <person name="Hedman E."/>
            <person name="Kallberg Y."/>
        </authorList>
    </citation>
    <scope>NUCLEOTIDE SEQUENCE [LARGE SCALE GENOMIC DNA]</scope>
</reference>
<dbReference type="GO" id="GO:0016779">
    <property type="term" value="F:nucleotidyltransferase activity"/>
    <property type="evidence" value="ECO:0007669"/>
    <property type="project" value="UniProtKB-KW"/>
</dbReference>
<proteinExistence type="inferred from homology"/>
<keyword evidence="6" id="KW-0479">Metal-binding</keyword>
<dbReference type="InterPro" id="IPR046903">
    <property type="entry name" value="Mab-21-like_nuc_Trfase"/>
</dbReference>
<keyword evidence="11" id="KW-0464">Manganese</keyword>
<evidence type="ECO:0000256" key="8">
    <source>
        <dbReference type="ARBA" id="ARBA00022840"/>
    </source>
</evidence>
<dbReference type="GO" id="GO:0005524">
    <property type="term" value="F:ATP binding"/>
    <property type="evidence" value="ECO:0007669"/>
    <property type="project" value="UniProtKB-KW"/>
</dbReference>
<evidence type="ECO:0000256" key="7">
    <source>
        <dbReference type="ARBA" id="ARBA00022741"/>
    </source>
</evidence>
<evidence type="ECO:0000256" key="9">
    <source>
        <dbReference type="ARBA" id="ARBA00022842"/>
    </source>
</evidence>
<evidence type="ECO:0000259" key="12">
    <source>
        <dbReference type="Pfam" id="PF03281"/>
    </source>
</evidence>
<dbReference type="GO" id="GO:0005525">
    <property type="term" value="F:GTP binding"/>
    <property type="evidence" value="ECO:0007669"/>
    <property type="project" value="UniProtKB-KW"/>
</dbReference>
<comment type="cofactor">
    <cofactor evidence="1">
        <name>Mn(2+)</name>
        <dbReference type="ChEBI" id="CHEBI:29035"/>
    </cofactor>
</comment>
<keyword evidence="10" id="KW-0342">GTP-binding</keyword>